<gene>
    <name evidence="10" type="ORF">AAW00_00710</name>
</gene>
<dbReference type="GO" id="GO:0004673">
    <property type="term" value="F:protein histidine kinase activity"/>
    <property type="evidence" value="ECO:0007669"/>
    <property type="project" value="UniProtKB-EC"/>
</dbReference>
<dbReference type="InterPro" id="IPR007891">
    <property type="entry name" value="CHASE3"/>
</dbReference>
<dbReference type="Pfam" id="PF05227">
    <property type="entry name" value="CHASE3"/>
    <property type="match status" value="1"/>
</dbReference>
<feature type="transmembrane region" description="Helical" evidence="8">
    <location>
        <begin position="178"/>
        <end position="201"/>
    </location>
</feature>
<keyword evidence="3" id="KW-0597">Phosphoprotein</keyword>
<protein>
    <recommendedName>
        <fullName evidence="2">histidine kinase</fullName>
        <ecNumber evidence="2">2.7.13.3</ecNumber>
    </recommendedName>
</protein>
<evidence type="ECO:0000259" key="9">
    <source>
        <dbReference type="SMART" id="SM00911"/>
    </source>
</evidence>
<dbReference type="InterPro" id="IPR011102">
    <property type="entry name" value="Sig_transdc_His_kinase_HWE"/>
</dbReference>
<evidence type="ECO:0000256" key="8">
    <source>
        <dbReference type="SAM" id="Phobius"/>
    </source>
</evidence>
<keyword evidence="6" id="KW-0418">Kinase</keyword>
<evidence type="ECO:0000256" key="1">
    <source>
        <dbReference type="ARBA" id="ARBA00000085"/>
    </source>
</evidence>
<keyword evidence="8" id="KW-0472">Membrane</keyword>
<dbReference type="PANTHER" id="PTHR41523">
    <property type="entry name" value="TWO-COMPONENT SYSTEM SENSOR PROTEIN"/>
    <property type="match status" value="1"/>
</dbReference>
<dbReference type="GO" id="GO:0005524">
    <property type="term" value="F:ATP binding"/>
    <property type="evidence" value="ECO:0007669"/>
    <property type="project" value="UniProtKB-KW"/>
</dbReference>
<dbReference type="AlphaFoldDB" id="A0A0G9MYY9"/>
<dbReference type="CDD" id="cd19410">
    <property type="entry name" value="HK9-like_sensor"/>
    <property type="match status" value="1"/>
</dbReference>
<dbReference type="Gene3D" id="3.30.565.10">
    <property type="entry name" value="Histidine kinase-like ATPase, C-terminal domain"/>
    <property type="match status" value="1"/>
</dbReference>
<evidence type="ECO:0000256" key="6">
    <source>
        <dbReference type="ARBA" id="ARBA00022777"/>
    </source>
</evidence>
<evidence type="ECO:0000256" key="5">
    <source>
        <dbReference type="ARBA" id="ARBA00022741"/>
    </source>
</evidence>
<evidence type="ECO:0000256" key="4">
    <source>
        <dbReference type="ARBA" id="ARBA00022679"/>
    </source>
</evidence>
<dbReference type="InterPro" id="IPR036890">
    <property type="entry name" value="HATPase_C_sf"/>
</dbReference>
<evidence type="ECO:0000313" key="11">
    <source>
        <dbReference type="Proteomes" id="UP000053464"/>
    </source>
</evidence>
<dbReference type="Pfam" id="PF07536">
    <property type="entry name" value="HWE_HK"/>
    <property type="match status" value="1"/>
</dbReference>
<dbReference type="Proteomes" id="UP000053464">
    <property type="component" value="Unassembled WGS sequence"/>
</dbReference>
<organism evidence="10 11">
    <name type="scientific">Aurantiacibacter luteus</name>
    <dbReference type="NCBI Taxonomy" id="1581420"/>
    <lineage>
        <taxon>Bacteria</taxon>
        <taxon>Pseudomonadati</taxon>
        <taxon>Pseudomonadota</taxon>
        <taxon>Alphaproteobacteria</taxon>
        <taxon>Sphingomonadales</taxon>
        <taxon>Erythrobacteraceae</taxon>
        <taxon>Aurantiacibacter</taxon>
    </lineage>
</organism>
<dbReference type="PATRIC" id="fig|1581420.6.peg.142"/>
<name>A0A0G9MYY9_9SPHN</name>
<evidence type="ECO:0000256" key="7">
    <source>
        <dbReference type="ARBA" id="ARBA00022840"/>
    </source>
</evidence>
<keyword evidence="7" id="KW-0067">ATP-binding</keyword>
<comment type="catalytic activity">
    <reaction evidence="1">
        <text>ATP + protein L-histidine = ADP + protein N-phospho-L-histidine.</text>
        <dbReference type="EC" id="2.7.13.3"/>
    </reaction>
</comment>
<reference evidence="10 11" key="1">
    <citation type="submission" date="2015-04" db="EMBL/GenBank/DDBJ databases">
        <title>The draft genome sequence of Erythrobacter luteus KA37.</title>
        <authorList>
            <person name="Zhuang L."/>
            <person name="Liu Y."/>
            <person name="Shao Z."/>
        </authorList>
    </citation>
    <scope>NUCLEOTIDE SEQUENCE [LARGE SCALE GENOMIC DNA]</scope>
    <source>
        <strain evidence="10 11">KA37</strain>
    </source>
</reference>
<keyword evidence="11" id="KW-1185">Reference proteome</keyword>
<accession>A0A0G9MYY9</accession>
<keyword evidence="4" id="KW-0808">Transferase</keyword>
<comment type="caution">
    <text evidence="10">The sequence shown here is derived from an EMBL/GenBank/DDBJ whole genome shotgun (WGS) entry which is preliminary data.</text>
</comment>
<keyword evidence="5" id="KW-0547">Nucleotide-binding</keyword>
<evidence type="ECO:0000256" key="2">
    <source>
        <dbReference type="ARBA" id="ARBA00012438"/>
    </source>
</evidence>
<dbReference type="EC" id="2.7.13.3" evidence="2"/>
<keyword evidence="8" id="KW-1133">Transmembrane helix</keyword>
<evidence type="ECO:0000313" key="10">
    <source>
        <dbReference type="EMBL" id="KLE35997.1"/>
    </source>
</evidence>
<dbReference type="EMBL" id="LBHB01000001">
    <property type="protein sequence ID" value="KLE35997.1"/>
    <property type="molecule type" value="Genomic_DNA"/>
</dbReference>
<dbReference type="STRING" id="1581420.AAW00_00710"/>
<evidence type="ECO:0000256" key="3">
    <source>
        <dbReference type="ARBA" id="ARBA00022553"/>
    </source>
</evidence>
<proteinExistence type="predicted"/>
<sequence>MPSLVLFALFAISLVGGIATVLVNISAERRERAQVQLTSDILFALRQGGRALIDAETGQRGYVITGDPDYLAPYHTGSRDFPLAMERLEGLMGPVATPRQRELLDTMQRLGDAKLAEMSQTIDLVESGRNTDAQRLIETDRGRADMVGFRNAIGELEAIERDILADATKAALATENRIVPVLIALLVTMLAALALGLWQIFRTARAEAEARTAQSLSEARDRADLLSRELNHRVKNIFAVVQAIVRMSLRGESDTAAAANKISERINALSIAHSVTQGQLETPVARLEDLIRTAVAPYVTEATKLSLSGPEVEVVARQVTPLGLILHELVTNCVKYGAWSELGGSLDISWRVPVPEDRCVELDWIESGVGQAGAADAPGESGFGTRMIDASIRQLEGRIEREFTDRGLQMHMIFAVRPELVRA</sequence>
<dbReference type="PANTHER" id="PTHR41523:SF8">
    <property type="entry name" value="ETHYLENE RESPONSE SENSOR PROTEIN"/>
    <property type="match status" value="1"/>
</dbReference>
<feature type="domain" description="Signal transduction histidine kinase HWE region" evidence="9">
    <location>
        <begin position="229"/>
        <end position="311"/>
    </location>
</feature>
<keyword evidence="8" id="KW-0812">Transmembrane</keyword>
<dbReference type="SMART" id="SM00911">
    <property type="entry name" value="HWE_HK"/>
    <property type="match status" value="1"/>
</dbReference>